<organism evidence="1 2">
    <name type="scientific">Solanum commersonii</name>
    <name type="common">Commerson's wild potato</name>
    <name type="synonym">Commerson's nightshade</name>
    <dbReference type="NCBI Taxonomy" id="4109"/>
    <lineage>
        <taxon>Eukaryota</taxon>
        <taxon>Viridiplantae</taxon>
        <taxon>Streptophyta</taxon>
        <taxon>Embryophyta</taxon>
        <taxon>Tracheophyta</taxon>
        <taxon>Spermatophyta</taxon>
        <taxon>Magnoliopsida</taxon>
        <taxon>eudicotyledons</taxon>
        <taxon>Gunneridae</taxon>
        <taxon>Pentapetalae</taxon>
        <taxon>asterids</taxon>
        <taxon>lamiids</taxon>
        <taxon>Solanales</taxon>
        <taxon>Solanaceae</taxon>
        <taxon>Solanoideae</taxon>
        <taxon>Solaneae</taxon>
        <taxon>Solanum</taxon>
    </lineage>
</organism>
<name>A0A9J5WSN3_SOLCO</name>
<sequence length="106" mass="12445">MELEVLAKQEEVNWRQKSRALWLKQGDNNTTARRRYNTIDKLLVRGEETQDPKEIKEAMIEFHSKLYTEPESWRPSFEFRGCPTVSAKEMSGEAHENLCCARSKAR</sequence>
<protein>
    <submittedName>
        <fullName evidence="1">Uncharacterized protein</fullName>
    </submittedName>
</protein>
<dbReference type="Proteomes" id="UP000824120">
    <property type="component" value="Chromosome 11"/>
</dbReference>
<dbReference type="AlphaFoldDB" id="A0A9J5WSN3"/>
<dbReference type="EMBL" id="JACXVP010000011">
    <property type="protein sequence ID" value="KAG5578301.1"/>
    <property type="molecule type" value="Genomic_DNA"/>
</dbReference>
<gene>
    <name evidence="1" type="ORF">H5410_058435</name>
</gene>
<evidence type="ECO:0000313" key="1">
    <source>
        <dbReference type="EMBL" id="KAG5578301.1"/>
    </source>
</evidence>
<dbReference type="OrthoDB" id="1935089at2759"/>
<keyword evidence="2" id="KW-1185">Reference proteome</keyword>
<evidence type="ECO:0000313" key="2">
    <source>
        <dbReference type="Proteomes" id="UP000824120"/>
    </source>
</evidence>
<proteinExistence type="predicted"/>
<reference evidence="1 2" key="1">
    <citation type="submission" date="2020-09" db="EMBL/GenBank/DDBJ databases">
        <title>De no assembly of potato wild relative species, Solanum commersonii.</title>
        <authorList>
            <person name="Cho K."/>
        </authorList>
    </citation>
    <scope>NUCLEOTIDE SEQUENCE [LARGE SCALE GENOMIC DNA]</scope>
    <source>
        <strain evidence="1">LZ3.2</strain>
        <tissue evidence="1">Leaf</tissue>
    </source>
</reference>
<accession>A0A9J5WSN3</accession>
<comment type="caution">
    <text evidence="1">The sequence shown here is derived from an EMBL/GenBank/DDBJ whole genome shotgun (WGS) entry which is preliminary data.</text>
</comment>